<keyword evidence="6 7" id="KW-0067">ATP-binding</keyword>
<dbReference type="Pfam" id="PF00069">
    <property type="entry name" value="Pkinase"/>
    <property type="match status" value="1"/>
</dbReference>
<dbReference type="InterPro" id="IPR008271">
    <property type="entry name" value="Ser/Thr_kinase_AS"/>
</dbReference>
<dbReference type="SMART" id="SM00220">
    <property type="entry name" value="S_TKc"/>
    <property type="match status" value="1"/>
</dbReference>
<dbReference type="InterPro" id="IPR050108">
    <property type="entry name" value="CDK"/>
</dbReference>
<keyword evidence="4 7" id="KW-0547">Nucleotide-binding</keyword>
<dbReference type="EMBL" id="CAXLJM020000013">
    <property type="protein sequence ID" value="CAL8078060.1"/>
    <property type="molecule type" value="Genomic_DNA"/>
</dbReference>
<evidence type="ECO:0000256" key="8">
    <source>
        <dbReference type="SAM" id="MobiDB-lite"/>
    </source>
</evidence>
<keyword evidence="5" id="KW-0418">Kinase</keyword>
<keyword evidence="2" id="KW-0723">Serine/threonine-protein kinase</keyword>
<proteinExistence type="inferred from homology"/>
<dbReference type="InterPro" id="IPR011009">
    <property type="entry name" value="Kinase-like_dom_sf"/>
</dbReference>
<evidence type="ECO:0000313" key="11">
    <source>
        <dbReference type="Proteomes" id="UP001642540"/>
    </source>
</evidence>
<feature type="region of interest" description="Disordered" evidence="8">
    <location>
        <begin position="76"/>
        <end position="122"/>
    </location>
</feature>
<keyword evidence="3" id="KW-0808">Transferase</keyword>
<dbReference type="InterPro" id="IPR000719">
    <property type="entry name" value="Prot_kinase_dom"/>
</dbReference>
<dbReference type="Proteomes" id="UP001642540">
    <property type="component" value="Unassembled WGS sequence"/>
</dbReference>
<feature type="binding site" evidence="7">
    <location>
        <position position="224"/>
    </location>
    <ligand>
        <name>ATP</name>
        <dbReference type="ChEBI" id="CHEBI:30616"/>
    </ligand>
</feature>
<accession>A0ABP1PUL5</accession>
<evidence type="ECO:0000256" key="5">
    <source>
        <dbReference type="ARBA" id="ARBA00022777"/>
    </source>
</evidence>
<dbReference type="CDD" id="cd07844">
    <property type="entry name" value="STKc_PCTAIRE_like"/>
    <property type="match status" value="1"/>
</dbReference>
<dbReference type="Gene3D" id="3.30.200.20">
    <property type="entry name" value="Phosphorylase Kinase, domain 1"/>
    <property type="match status" value="1"/>
</dbReference>
<gene>
    <name evidence="10" type="ORF">ODALV1_LOCUS3990</name>
</gene>
<organism evidence="10 11">
    <name type="scientific">Orchesella dallaii</name>
    <dbReference type="NCBI Taxonomy" id="48710"/>
    <lineage>
        <taxon>Eukaryota</taxon>
        <taxon>Metazoa</taxon>
        <taxon>Ecdysozoa</taxon>
        <taxon>Arthropoda</taxon>
        <taxon>Hexapoda</taxon>
        <taxon>Collembola</taxon>
        <taxon>Entomobryomorpha</taxon>
        <taxon>Entomobryoidea</taxon>
        <taxon>Orchesellidae</taxon>
        <taxon>Orchesellinae</taxon>
        <taxon>Orchesella</taxon>
    </lineage>
</organism>
<dbReference type="PROSITE" id="PS50011">
    <property type="entry name" value="PROTEIN_KINASE_DOM"/>
    <property type="match status" value="1"/>
</dbReference>
<sequence>MSLKKIRRRLSHTFRFTVDGSLSELAEHLTIDEDGNRQFLTITDNGEPRENGGRTHSKSNFLNNYGRKFSLANSRVSEPGCRPAPVAEHPRIGSDGESEEASAASDDLTSPARVRPPLDVSYGVTLRPKTSRRHSEVDLSQDISKRLSLPADLHIPESFLAKQASASNAVVEAPLTRASRRQSLSEIGFGRSETYVKLDKLGEGTYATVFKGRSRLTESLVALKEIRLEHEEGAPCTAIREVSLLKELRHANIVTLHDIVHTEKSLTLVFEYLDRDLKQYMDSCGGVLSINNVKLFLFQLLRGLAYCHKRRILHRDLKPQNLLINDRGELKLADFGLARAKSVPTKTYSNEVVTLWYRPPDVLLGSTEYSTPIDMWGVGCIFCEMASGRPLFPGSTVEDQLRLIFRTLGIPTDETWPNISSNEEFLAYKFDQRAPEQLVTRAPRLDTEGIDLLANFLKYDARSRLSAQEAMQHSYLRKFWTAAMRLPDTASIFTISWIQLSKDPGSRTGATNAKGQESHGSDKRHSVIL</sequence>
<evidence type="ECO:0000256" key="6">
    <source>
        <dbReference type="ARBA" id="ARBA00022840"/>
    </source>
</evidence>
<evidence type="ECO:0000256" key="4">
    <source>
        <dbReference type="ARBA" id="ARBA00022741"/>
    </source>
</evidence>
<evidence type="ECO:0000313" key="10">
    <source>
        <dbReference type="EMBL" id="CAL8078060.1"/>
    </source>
</evidence>
<keyword evidence="11" id="KW-1185">Reference proteome</keyword>
<dbReference type="PANTHER" id="PTHR24056:SF246">
    <property type="entry name" value="ECDYSONE-INDUCED PROTEIN 63E, ISOFORM N"/>
    <property type="match status" value="1"/>
</dbReference>
<evidence type="ECO:0000256" key="7">
    <source>
        <dbReference type="PROSITE-ProRule" id="PRU10141"/>
    </source>
</evidence>
<protein>
    <recommendedName>
        <fullName evidence="9">Protein kinase domain-containing protein</fullName>
    </recommendedName>
</protein>
<evidence type="ECO:0000256" key="3">
    <source>
        <dbReference type="ARBA" id="ARBA00022679"/>
    </source>
</evidence>
<name>A0ABP1PUL5_9HEXA</name>
<dbReference type="PROSITE" id="PS00107">
    <property type="entry name" value="PROTEIN_KINASE_ATP"/>
    <property type="match status" value="1"/>
</dbReference>
<dbReference type="Gene3D" id="1.10.510.10">
    <property type="entry name" value="Transferase(Phosphotransferase) domain 1"/>
    <property type="match status" value="1"/>
</dbReference>
<dbReference type="InterPro" id="IPR017441">
    <property type="entry name" value="Protein_kinase_ATP_BS"/>
</dbReference>
<dbReference type="PANTHER" id="PTHR24056">
    <property type="entry name" value="CELL DIVISION PROTEIN KINASE"/>
    <property type="match status" value="1"/>
</dbReference>
<feature type="compositionally biased region" description="Basic and acidic residues" evidence="8">
    <location>
        <begin position="516"/>
        <end position="529"/>
    </location>
</feature>
<reference evidence="10 11" key="1">
    <citation type="submission" date="2024-08" db="EMBL/GenBank/DDBJ databases">
        <authorList>
            <person name="Cucini C."/>
            <person name="Frati F."/>
        </authorList>
    </citation>
    <scope>NUCLEOTIDE SEQUENCE [LARGE SCALE GENOMIC DNA]</scope>
</reference>
<evidence type="ECO:0000256" key="1">
    <source>
        <dbReference type="ARBA" id="ARBA00006485"/>
    </source>
</evidence>
<feature type="region of interest" description="Disordered" evidence="8">
    <location>
        <begin position="503"/>
        <end position="529"/>
    </location>
</feature>
<comment type="caution">
    <text evidence="10">The sequence shown here is derived from an EMBL/GenBank/DDBJ whole genome shotgun (WGS) entry which is preliminary data.</text>
</comment>
<dbReference type="SUPFAM" id="SSF56112">
    <property type="entry name" value="Protein kinase-like (PK-like)"/>
    <property type="match status" value="1"/>
</dbReference>
<comment type="similarity">
    <text evidence="1">Belongs to the protein kinase superfamily. CMGC Ser/Thr protein kinase family. CDC2/CDKX subfamily.</text>
</comment>
<evidence type="ECO:0000256" key="2">
    <source>
        <dbReference type="ARBA" id="ARBA00022527"/>
    </source>
</evidence>
<feature type="domain" description="Protein kinase" evidence="9">
    <location>
        <begin position="195"/>
        <end position="476"/>
    </location>
</feature>
<dbReference type="PROSITE" id="PS00108">
    <property type="entry name" value="PROTEIN_KINASE_ST"/>
    <property type="match status" value="1"/>
</dbReference>
<evidence type="ECO:0000259" key="9">
    <source>
        <dbReference type="PROSITE" id="PS50011"/>
    </source>
</evidence>